<reference evidence="2 3" key="1">
    <citation type="submission" date="2018-07" db="EMBL/GenBank/DDBJ databases">
        <title>Oceanihabitans testaceum sp. nov., isolated from marine sediment.</title>
        <authorList>
            <person name="Li C.-M."/>
        </authorList>
    </citation>
    <scope>NUCLEOTIDE SEQUENCE [LARGE SCALE GENOMIC DNA]</scope>
    <source>
        <strain evidence="2 3">S9-10</strain>
    </source>
</reference>
<dbReference type="OrthoDB" id="9802724at2"/>
<dbReference type="Gene3D" id="3.60.10.10">
    <property type="entry name" value="Endonuclease/exonuclease/phosphatase"/>
    <property type="match status" value="1"/>
</dbReference>
<evidence type="ECO:0000313" key="3">
    <source>
        <dbReference type="Proteomes" id="UP000252249"/>
    </source>
</evidence>
<dbReference type="SUPFAM" id="SSF56219">
    <property type="entry name" value="DNase I-like"/>
    <property type="match status" value="1"/>
</dbReference>
<dbReference type="GO" id="GO:0004519">
    <property type="term" value="F:endonuclease activity"/>
    <property type="evidence" value="ECO:0007669"/>
    <property type="project" value="UniProtKB-KW"/>
</dbReference>
<evidence type="ECO:0000313" key="2">
    <source>
        <dbReference type="EMBL" id="RCU58928.1"/>
    </source>
</evidence>
<dbReference type="AlphaFoldDB" id="A0A368P8L2"/>
<keyword evidence="2" id="KW-0378">Hydrolase</keyword>
<protein>
    <submittedName>
        <fullName evidence="2">Endonuclease</fullName>
    </submittedName>
</protein>
<dbReference type="PANTHER" id="PTHR42834">
    <property type="entry name" value="ENDONUCLEASE/EXONUCLEASE/PHOSPHATASE FAMILY PROTEIN (AFU_ORTHOLOGUE AFUA_3G09210)"/>
    <property type="match status" value="1"/>
</dbReference>
<dbReference type="InterPro" id="IPR036691">
    <property type="entry name" value="Endo/exonu/phosph_ase_sf"/>
</dbReference>
<keyword evidence="3" id="KW-1185">Reference proteome</keyword>
<evidence type="ECO:0000259" key="1">
    <source>
        <dbReference type="Pfam" id="PF19580"/>
    </source>
</evidence>
<keyword evidence="2" id="KW-0255">Endonuclease</keyword>
<proteinExistence type="predicted"/>
<dbReference type="EMBL" id="QPIG01000001">
    <property type="protein sequence ID" value="RCU58928.1"/>
    <property type="molecule type" value="Genomic_DNA"/>
</dbReference>
<feature type="domain" description="Endonuclease/exonuclease/phosphatase" evidence="1">
    <location>
        <begin position="3"/>
        <end position="308"/>
    </location>
</feature>
<dbReference type="Proteomes" id="UP000252249">
    <property type="component" value="Unassembled WGS sequence"/>
</dbReference>
<dbReference type="InterPro" id="IPR005135">
    <property type="entry name" value="Endo/exonuclease/phosphatase"/>
</dbReference>
<organism evidence="2 3">
    <name type="scientific">Oceanihabitans sediminis</name>
    <dbReference type="NCBI Taxonomy" id="1812012"/>
    <lineage>
        <taxon>Bacteria</taxon>
        <taxon>Pseudomonadati</taxon>
        <taxon>Bacteroidota</taxon>
        <taxon>Flavobacteriia</taxon>
        <taxon>Flavobacteriales</taxon>
        <taxon>Flavobacteriaceae</taxon>
        <taxon>Oceanihabitans</taxon>
    </lineage>
</organism>
<dbReference type="PANTHER" id="PTHR42834:SF1">
    <property type="entry name" value="ENDONUCLEASE_EXONUCLEASE_PHOSPHATASE FAMILY PROTEIN (AFU_ORTHOLOGUE AFUA_3G09210)"/>
    <property type="match status" value="1"/>
</dbReference>
<accession>A0A368P8L2</accession>
<gene>
    <name evidence="2" type="ORF">DU428_03775</name>
</gene>
<comment type="caution">
    <text evidence="2">The sequence shown here is derived from an EMBL/GenBank/DDBJ whole genome shotgun (WGS) entry which is preliminary data.</text>
</comment>
<sequence>MHTIAFYNTENLFDIYDDKKKYDNDMLPTTDKRWTRKRYNEKLKKIGQVIENIGKKETEKHPAIVGLAEIENAKVLKDLIASKHLDACNYKFVHYESKDERGIDVALLYDKTLFTVEHSEIFFLELYNDAGLPDYTRDLLLVSGELEGIKTHFIVNHWASRREGQKETEHKRIAGSNKVAEIISNLKRNDPEAIIIVMGDFNDNPSSYTIKRIVEGFNLFNPMESLRTYSRGTSKHKRQWFMFDQIFFSNNLLNETETSLRFDKADIFDADFLKISSGKFKGAPFRTYLGKKYKDGYSDHFPVYITLKNNI</sequence>
<dbReference type="Pfam" id="PF19580">
    <property type="entry name" value="Exo_endo_phos_3"/>
    <property type="match status" value="1"/>
</dbReference>
<keyword evidence="2" id="KW-0540">Nuclease</keyword>
<name>A0A368P8L2_9FLAO</name>